<organism evidence="1 2">
    <name type="scientific">Rotaria magnacalcarata</name>
    <dbReference type="NCBI Taxonomy" id="392030"/>
    <lineage>
        <taxon>Eukaryota</taxon>
        <taxon>Metazoa</taxon>
        <taxon>Spiralia</taxon>
        <taxon>Gnathifera</taxon>
        <taxon>Rotifera</taxon>
        <taxon>Eurotatoria</taxon>
        <taxon>Bdelloidea</taxon>
        <taxon>Philodinida</taxon>
        <taxon>Philodinidae</taxon>
        <taxon>Rotaria</taxon>
    </lineage>
</organism>
<reference evidence="1" key="1">
    <citation type="submission" date="2021-02" db="EMBL/GenBank/DDBJ databases">
        <authorList>
            <person name="Nowell W R."/>
        </authorList>
    </citation>
    <scope>NUCLEOTIDE SEQUENCE</scope>
</reference>
<evidence type="ECO:0000313" key="2">
    <source>
        <dbReference type="Proteomes" id="UP000681967"/>
    </source>
</evidence>
<dbReference type="AlphaFoldDB" id="A0A8S3FHW6"/>
<gene>
    <name evidence="1" type="ORF">BYL167_LOCUS67585</name>
</gene>
<feature type="non-terminal residue" evidence="1">
    <location>
        <position position="1"/>
    </location>
</feature>
<proteinExistence type="predicted"/>
<comment type="caution">
    <text evidence="1">The sequence shown here is derived from an EMBL/GenBank/DDBJ whole genome shotgun (WGS) entry which is preliminary data.</text>
</comment>
<sequence>CGNFSVCLIDKHFEFEYIYREFLLQSTADDLFFLYRCAEVFFREIKLLTAYNENQTSINTSPSSTSIFANAVETFMNLFYKRRNTSRS</sequence>
<dbReference type="EMBL" id="CAJOBH010245886">
    <property type="protein sequence ID" value="CAF5124688.1"/>
    <property type="molecule type" value="Genomic_DNA"/>
</dbReference>
<name>A0A8S3FHW6_9BILA</name>
<dbReference type="Proteomes" id="UP000681967">
    <property type="component" value="Unassembled WGS sequence"/>
</dbReference>
<accession>A0A8S3FHW6</accession>
<evidence type="ECO:0000313" key="1">
    <source>
        <dbReference type="EMBL" id="CAF5124688.1"/>
    </source>
</evidence>
<protein>
    <submittedName>
        <fullName evidence="1">Uncharacterized protein</fullName>
    </submittedName>
</protein>